<keyword evidence="3" id="KW-1185">Reference proteome</keyword>
<protein>
    <submittedName>
        <fullName evidence="1">Murein L,D-transpeptidase catalytic domain family protein</fullName>
    </submittedName>
</protein>
<reference evidence="1" key="2">
    <citation type="submission" date="2021-04" db="EMBL/GenBank/DDBJ databases">
        <authorList>
            <person name="Karlyshev A.V."/>
        </authorList>
    </citation>
    <scope>NUCLEOTIDE SEQUENCE</scope>
    <source>
        <strain evidence="1">LMG 29479</strain>
    </source>
</reference>
<evidence type="ECO:0000313" key="1">
    <source>
        <dbReference type="EMBL" id="MBR0562748.1"/>
    </source>
</evidence>
<reference evidence="2 3" key="1">
    <citation type="journal article" date="2021" name="Microbiol. Resour. Announc.">
        <title>Draft Genome Sequence of Coralloluteibacterium stylophorae LMG 29479T.</title>
        <authorList>
            <person name="Karlyshev A.V."/>
            <person name="Kudryashova E.B."/>
            <person name="Ariskina E.V."/>
            <person name="Conroy A.P."/>
            <person name="Abidueva E.Y."/>
        </authorList>
    </citation>
    <scope>NUCLEOTIDE SEQUENCE [LARGE SCALE GENOMIC DNA]</scope>
    <source>
        <strain evidence="2 3">LMG 29479</strain>
    </source>
</reference>
<dbReference type="EMBL" id="JAGQFT020000005">
    <property type="protein sequence ID" value="MBS7457410.1"/>
    <property type="molecule type" value="Genomic_DNA"/>
</dbReference>
<name>A0A8J8AZX8_9GAMM</name>
<organism evidence="1">
    <name type="scientific">Coralloluteibacterium stylophorae</name>
    <dbReference type="NCBI Taxonomy" id="1776034"/>
    <lineage>
        <taxon>Bacteria</taxon>
        <taxon>Pseudomonadati</taxon>
        <taxon>Pseudomonadota</taxon>
        <taxon>Gammaproteobacteria</taxon>
        <taxon>Lysobacterales</taxon>
        <taxon>Lysobacteraceae</taxon>
        <taxon>Coralloluteibacterium</taxon>
    </lineage>
</organism>
<evidence type="ECO:0000313" key="2">
    <source>
        <dbReference type="EMBL" id="MBS7457410.1"/>
    </source>
</evidence>
<proteinExistence type="predicted"/>
<dbReference type="EMBL" id="JAGQFT010000072">
    <property type="protein sequence ID" value="MBR0562748.1"/>
    <property type="molecule type" value="Genomic_DNA"/>
</dbReference>
<dbReference type="Pfam" id="PF13645">
    <property type="entry name" value="YkuD_2"/>
    <property type="match status" value="1"/>
</dbReference>
<evidence type="ECO:0000313" key="3">
    <source>
        <dbReference type="Proteomes" id="UP000675747"/>
    </source>
</evidence>
<dbReference type="PANTHER" id="PTHR38477">
    <property type="entry name" value="HYPOTHETICAL EXPORTED PROTEIN"/>
    <property type="match status" value="1"/>
</dbReference>
<dbReference type="InterPro" id="IPR037165">
    <property type="entry name" value="AldOxase/xan_DH_Mopterin-bd_sf"/>
</dbReference>
<dbReference type="InterPro" id="IPR032676">
    <property type="entry name" value="YkuD_2"/>
</dbReference>
<dbReference type="Proteomes" id="UP000675747">
    <property type="component" value="Unassembled WGS sequence"/>
</dbReference>
<accession>A0A8J8AZX8</accession>
<dbReference type="PANTHER" id="PTHR38477:SF1">
    <property type="entry name" value="MUREIN L,D-TRANSPEPTIDASE CATALYTIC DOMAIN FAMILY PROTEIN"/>
    <property type="match status" value="1"/>
</dbReference>
<comment type="caution">
    <text evidence="1">The sequence shown here is derived from an EMBL/GenBank/DDBJ whole genome shotgun (WGS) entry which is preliminary data.</text>
</comment>
<gene>
    <name evidence="2" type="ORF">KB893_009710</name>
    <name evidence="1" type="ORF">KB893_09505</name>
</gene>
<dbReference type="GO" id="GO:0016491">
    <property type="term" value="F:oxidoreductase activity"/>
    <property type="evidence" value="ECO:0007669"/>
    <property type="project" value="InterPro"/>
</dbReference>
<sequence>MALGARECALASGEVADVSRLAVIDYSLPSTEKRMWVFDLDARTLLFAEHVAHGKNTGANMATRFSNVEGSLQTSLGLFTTAETYQGGNGYSMRMDGLEPGFNDLARQRAIVVHGASYVNPDGARSMGRLGRSFGCPAVRTAVARQIIDTLKGGQMLFSYYPDDAWLASSPFLNCKAATSGLAAMSKASMLQARAVADAGTRARR</sequence>
<dbReference type="SUPFAM" id="SSF56003">
    <property type="entry name" value="Molybdenum cofactor-binding domain"/>
    <property type="match status" value="1"/>
</dbReference>
<dbReference type="AlphaFoldDB" id="A0A8J8AZX8"/>